<dbReference type="PANTHER" id="PTHR43477:SF1">
    <property type="entry name" value="DIHYDROANTICAPSIN 7-DEHYDROGENASE"/>
    <property type="match status" value="1"/>
</dbReference>
<sequence length="259" mass="27670">MSGRLAGKVALITGTAGGQGRAAAELFAAEGARVVGCDIKASDSDETVRLVTEAGGQMVSRVVDLGDEAQVRSWIDFAVDTYGDFDILYNNASAVRYGKIGQFTTEDWHWLVRNELDLVYYATKYAHPVLKRRGGGSIINTASAAGVIGSNFGGHIHQFAHSMTKGGVIAMSRTWAAEFAPDHIRVNSISPGLIETPAFAAFPDKEMLKKMVADIMDLQLVKRVGQPLDIAYCALYLASGEASYVTGQNFCVDGGLTAI</sequence>
<evidence type="ECO:0000313" key="4">
    <source>
        <dbReference type="Proteomes" id="UP000061603"/>
    </source>
</evidence>
<dbReference type="AlphaFoldDB" id="A0A0C5J7G4"/>
<dbReference type="Gene3D" id="3.40.50.720">
    <property type="entry name" value="NAD(P)-binding Rossmann-like Domain"/>
    <property type="match status" value="1"/>
</dbReference>
<dbReference type="STRING" id="1565605.PG1C_02405"/>
<dbReference type="Proteomes" id="UP000061603">
    <property type="component" value="Chromosome"/>
</dbReference>
<evidence type="ECO:0000256" key="2">
    <source>
        <dbReference type="ARBA" id="ARBA00023002"/>
    </source>
</evidence>
<dbReference type="FunFam" id="3.40.50.720:FF:000084">
    <property type="entry name" value="Short-chain dehydrogenase reductase"/>
    <property type="match status" value="1"/>
</dbReference>
<keyword evidence="4" id="KW-1185">Reference proteome</keyword>
<dbReference type="PRINTS" id="PR00081">
    <property type="entry name" value="GDHRDH"/>
</dbReference>
<evidence type="ECO:0000313" key="3">
    <source>
        <dbReference type="EMBL" id="AJP47628.1"/>
    </source>
</evidence>
<proteinExistence type="inferred from homology"/>
<reference evidence="3 4" key="1">
    <citation type="journal article" date="2015" name="Genome Announc.">
        <title>Complete Genome Sequence of a Novel Bacterium within the Family Rhodocyclaceae That Degrades Polycyclic Aromatic Hydrocarbons.</title>
        <authorList>
            <person name="Singleton D.R."/>
            <person name="Dickey A.N."/>
            <person name="Scholl E.H."/>
            <person name="Wright F.A."/>
            <person name="Aitken M.D."/>
        </authorList>
    </citation>
    <scope>NUCLEOTIDE SEQUENCE [LARGE SCALE GENOMIC DNA]</scope>
    <source>
        <strain evidence="4">PG1-Ca6</strain>
    </source>
</reference>
<dbReference type="InterPro" id="IPR002347">
    <property type="entry name" value="SDR_fam"/>
</dbReference>
<dbReference type="GO" id="GO:0016491">
    <property type="term" value="F:oxidoreductase activity"/>
    <property type="evidence" value="ECO:0007669"/>
    <property type="project" value="UniProtKB-KW"/>
</dbReference>
<gene>
    <name evidence="3" type="ORF">PG1C_02405</name>
</gene>
<comment type="similarity">
    <text evidence="1">Belongs to the short-chain dehydrogenases/reductases (SDR) family.</text>
</comment>
<name>A0A0C5J7G4_9PROT</name>
<protein>
    <submittedName>
        <fullName evidence="3">Short-chain dehydrogenase</fullName>
    </submittedName>
</protein>
<keyword evidence="2" id="KW-0560">Oxidoreductase</keyword>
<dbReference type="Pfam" id="PF13561">
    <property type="entry name" value="adh_short_C2"/>
    <property type="match status" value="1"/>
</dbReference>
<dbReference type="EMBL" id="CP010554">
    <property type="protein sequence ID" value="AJP47628.1"/>
    <property type="molecule type" value="Genomic_DNA"/>
</dbReference>
<evidence type="ECO:0000256" key="1">
    <source>
        <dbReference type="ARBA" id="ARBA00006484"/>
    </source>
</evidence>
<accession>A0A0C5J7G4</accession>
<dbReference type="HOGENOM" id="CLU_010194_1_0_4"/>
<dbReference type="RefSeq" id="WP_202635858.1">
    <property type="nucleotide sequence ID" value="NZ_CP010554.1"/>
</dbReference>
<dbReference type="InterPro" id="IPR051122">
    <property type="entry name" value="SDR_DHRS6-like"/>
</dbReference>
<dbReference type="KEGG" id="rbu:PG1C_02405"/>
<dbReference type="PANTHER" id="PTHR43477">
    <property type="entry name" value="DIHYDROANTICAPSIN 7-DEHYDROGENASE"/>
    <property type="match status" value="1"/>
</dbReference>
<dbReference type="PRINTS" id="PR00080">
    <property type="entry name" value="SDRFAMILY"/>
</dbReference>
<dbReference type="InterPro" id="IPR036291">
    <property type="entry name" value="NAD(P)-bd_dom_sf"/>
</dbReference>
<organism evidence="3 4">
    <name type="scientific">Rugosibacter aromaticivorans</name>
    <dbReference type="NCBI Taxonomy" id="1565605"/>
    <lineage>
        <taxon>Bacteria</taxon>
        <taxon>Pseudomonadati</taxon>
        <taxon>Pseudomonadota</taxon>
        <taxon>Betaproteobacteria</taxon>
        <taxon>Nitrosomonadales</taxon>
        <taxon>Sterolibacteriaceae</taxon>
        <taxon>Rugosibacter</taxon>
    </lineage>
</organism>
<dbReference type="CDD" id="cd05233">
    <property type="entry name" value="SDR_c"/>
    <property type="match status" value="1"/>
</dbReference>
<dbReference type="PATRIC" id="fig|1565605.3.peg.504"/>
<dbReference type="SUPFAM" id="SSF51735">
    <property type="entry name" value="NAD(P)-binding Rossmann-fold domains"/>
    <property type="match status" value="1"/>
</dbReference>